<gene>
    <name evidence="3" type="ORF">C8N46_10514</name>
</gene>
<keyword evidence="1" id="KW-0732">Signal</keyword>
<name>A0A2T6BXR6_9FLAO</name>
<reference evidence="3 4" key="1">
    <citation type="submission" date="2018-04" db="EMBL/GenBank/DDBJ databases">
        <title>Genomic Encyclopedia of Archaeal and Bacterial Type Strains, Phase II (KMG-II): from individual species to whole genera.</title>
        <authorList>
            <person name="Goeker M."/>
        </authorList>
    </citation>
    <scope>NUCLEOTIDE SEQUENCE [LARGE SCALE GENOMIC DNA]</scope>
    <source>
        <strain evidence="3 4">DSM 25731</strain>
    </source>
</reference>
<dbReference type="EMBL" id="QBKT01000005">
    <property type="protein sequence ID" value="PTX60860.1"/>
    <property type="molecule type" value="Genomic_DNA"/>
</dbReference>
<comment type="caution">
    <text evidence="3">The sequence shown here is derived from an EMBL/GenBank/DDBJ whole genome shotgun (WGS) entry which is preliminary data.</text>
</comment>
<evidence type="ECO:0000313" key="4">
    <source>
        <dbReference type="Proteomes" id="UP000244090"/>
    </source>
</evidence>
<dbReference type="RefSeq" id="WP_108114994.1">
    <property type="nucleotide sequence ID" value="NZ_QBKT01000005.1"/>
</dbReference>
<dbReference type="OrthoDB" id="9797498at2"/>
<sequence>MKKFILLLFILSANVSAFAQELIDIKIISQKQMETYNSRNIDAYAALFSDDVKVYDFPKKLRYEGKDKLIAYYGAFFKKTPELYSFIEKRIITDNKIIDQEKVIYEKGGKPKEFVVMYVVENGKIAEVYYIKR</sequence>
<dbReference type="InterPro" id="IPR032710">
    <property type="entry name" value="NTF2-like_dom_sf"/>
</dbReference>
<protein>
    <recommendedName>
        <fullName evidence="2">SnoaL-like domain-containing protein</fullName>
    </recommendedName>
</protein>
<feature type="signal peptide" evidence="1">
    <location>
        <begin position="1"/>
        <end position="19"/>
    </location>
</feature>
<dbReference type="Gene3D" id="3.10.450.50">
    <property type="match status" value="1"/>
</dbReference>
<feature type="domain" description="SnoaL-like" evidence="2">
    <location>
        <begin position="32"/>
        <end position="128"/>
    </location>
</feature>
<evidence type="ECO:0000256" key="1">
    <source>
        <dbReference type="SAM" id="SignalP"/>
    </source>
</evidence>
<organism evidence="3 4">
    <name type="scientific">Kordia periserrulae</name>
    <dbReference type="NCBI Taxonomy" id="701523"/>
    <lineage>
        <taxon>Bacteria</taxon>
        <taxon>Pseudomonadati</taxon>
        <taxon>Bacteroidota</taxon>
        <taxon>Flavobacteriia</taxon>
        <taxon>Flavobacteriales</taxon>
        <taxon>Flavobacteriaceae</taxon>
        <taxon>Kordia</taxon>
    </lineage>
</organism>
<dbReference type="AlphaFoldDB" id="A0A2T6BXR6"/>
<evidence type="ECO:0000313" key="3">
    <source>
        <dbReference type="EMBL" id="PTX60860.1"/>
    </source>
</evidence>
<dbReference type="Pfam" id="PF12680">
    <property type="entry name" value="SnoaL_2"/>
    <property type="match status" value="1"/>
</dbReference>
<proteinExistence type="predicted"/>
<dbReference type="Proteomes" id="UP000244090">
    <property type="component" value="Unassembled WGS sequence"/>
</dbReference>
<accession>A0A2T6BXR6</accession>
<dbReference type="InterPro" id="IPR037401">
    <property type="entry name" value="SnoaL-like"/>
</dbReference>
<evidence type="ECO:0000259" key="2">
    <source>
        <dbReference type="Pfam" id="PF12680"/>
    </source>
</evidence>
<feature type="chain" id="PRO_5015599015" description="SnoaL-like domain-containing protein" evidence="1">
    <location>
        <begin position="20"/>
        <end position="133"/>
    </location>
</feature>
<dbReference type="SUPFAM" id="SSF54427">
    <property type="entry name" value="NTF2-like"/>
    <property type="match status" value="1"/>
</dbReference>
<keyword evidence="4" id="KW-1185">Reference proteome</keyword>